<feature type="region of interest" description="Disordered" evidence="1">
    <location>
        <begin position="184"/>
        <end position="212"/>
    </location>
</feature>
<dbReference type="InterPro" id="IPR045255">
    <property type="entry name" value="RanBP1-like"/>
</dbReference>
<dbReference type="Gene3D" id="2.30.29.30">
    <property type="entry name" value="Pleckstrin-homology domain (PH domain)/Phosphotyrosine-binding domain (PTB)"/>
    <property type="match status" value="1"/>
</dbReference>
<dbReference type="PROSITE" id="PS50196">
    <property type="entry name" value="RANBD1"/>
    <property type="match status" value="1"/>
</dbReference>
<dbReference type="PANTHER" id="PTHR23138">
    <property type="entry name" value="RAN BINDING PROTEIN"/>
    <property type="match status" value="1"/>
</dbReference>
<dbReference type="InterPro" id="IPR011993">
    <property type="entry name" value="PH-like_dom_sf"/>
</dbReference>
<keyword evidence="4" id="KW-1185">Reference proteome</keyword>
<sequence length="212" mass="24218">MDSPHSPHDIDYTDGDGSSAPMAPLAPYVPVTGEENEDLIMKLKCKLYRYKDEEWKERATGYLKILRHKQHPHKIRMIVRQDKIFKIRAHFIISESPMCDIVLHSSNDKTYLWRCHDFSDTPAGVVEYFSCKFLTQADAITFRDAFTSAKLFNSQVKEEVPTAQLVFAPVWNNGEEQALPYVQVGASALADPEQNKEPDEEDHQDGFDGEDP</sequence>
<comment type="caution">
    <text evidence="3">The sequence shown here is derived from an EMBL/GenBank/DDBJ whole genome shotgun (WGS) entry which is preliminary data.</text>
</comment>
<dbReference type="InterPro" id="IPR000156">
    <property type="entry name" value="Ran_bind_dom"/>
</dbReference>
<dbReference type="EMBL" id="RRYP01014406">
    <property type="protein sequence ID" value="TNV75997.1"/>
    <property type="molecule type" value="Genomic_DNA"/>
</dbReference>
<feature type="compositionally biased region" description="Basic and acidic residues" evidence="1">
    <location>
        <begin position="1"/>
        <end position="11"/>
    </location>
</feature>
<gene>
    <name evidence="3" type="ORF">FGO68_gene2726</name>
</gene>
<feature type="domain" description="RanBD1" evidence="2">
    <location>
        <begin position="18"/>
        <end position="150"/>
    </location>
</feature>
<feature type="region of interest" description="Disordered" evidence="1">
    <location>
        <begin position="1"/>
        <end position="26"/>
    </location>
</feature>
<dbReference type="GO" id="GO:0005096">
    <property type="term" value="F:GTPase activator activity"/>
    <property type="evidence" value="ECO:0007669"/>
    <property type="project" value="TreeGrafter"/>
</dbReference>
<feature type="compositionally biased region" description="Acidic residues" evidence="1">
    <location>
        <begin position="198"/>
        <end position="212"/>
    </location>
</feature>
<dbReference type="OrthoDB" id="2357150at2759"/>
<dbReference type="PANTHER" id="PTHR23138:SF87">
    <property type="entry name" value="E3 SUMO-PROTEIN LIGASE RANBP2"/>
    <property type="match status" value="1"/>
</dbReference>
<accession>A0A8J8NID7</accession>
<evidence type="ECO:0000256" key="1">
    <source>
        <dbReference type="SAM" id="MobiDB-lite"/>
    </source>
</evidence>
<dbReference type="AlphaFoldDB" id="A0A8J8NID7"/>
<evidence type="ECO:0000259" key="2">
    <source>
        <dbReference type="PROSITE" id="PS50196"/>
    </source>
</evidence>
<protein>
    <recommendedName>
        <fullName evidence="2">RanBD1 domain-containing protein</fullName>
    </recommendedName>
</protein>
<name>A0A8J8NID7_HALGN</name>
<dbReference type="GO" id="GO:0005737">
    <property type="term" value="C:cytoplasm"/>
    <property type="evidence" value="ECO:0007669"/>
    <property type="project" value="TreeGrafter"/>
</dbReference>
<proteinExistence type="predicted"/>
<organism evidence="3 4">
    <name type="scientific">Halteria grandinella</name>
    <dbReference type="NCBI Taxonomy" id="5974"/>
    <lineage>
        <taxon>Eukaryota</taxon>
        <taxon>Sar</taxon>
        <taxon>Alveolata</taxon>
        <taxon>Ciliophora</taxon>
        <taxon>Intramacronucleata</taxon>
        <taxon>Spirotrichea</taxon>
        <taxon>Stichotrichia</taxon>
        <taxon>Sporadotrichida</taxon>
        <taxon>Halteriidae</taxon>
        <taxon>Halteria</taxon>
    </lineage>
</organism>
<dbReference type="GO" id="GO:0005643">
    <property type="term" value="C:nuclear pore"/>
    <property type="evidence" value="ECO:0007669"/>
    <property type="project" value="TreeGrafter"/>
</dbReference>
<dbReference type="SMART" id="SM00160">
    <property type="entry name" value="RanBD"/>
    <property type="match status" value="1"/>
</dbReference>
<evidence type="ECO:0000313" key="4">
    <source>
        <dbReference type="Proteomes" id="UP000785679"/>
    </source>
</evidence>
<evidence type="ECO:0000313" key="3">
    <source>
        <dbReference type="EMBL" id="TNV75997.1"/>
    </source>
</evidence>
<reference evidence="3" key="1">
    <citation type="submission" date="2019-06" db="EMBL/GenBank/DDBJ databases">
        <authorList>
            <person name="Zheng W."/>
        </authorList>
    </citation>
    <scope>NUCLEOTIDE SEQUENCE</scope>
    <source>
        <strain evidence="3">QDHG01</strain>
    </source>
</reference>
<dbReference type="Proteomes" id="UP000785679">
    <property type="component" value="Unassembled WGS sequence"/>
</dbReference>
<dbReference type="SUPFAM" id="SSF50729">
    <property type="entry name" value="PH domain-like"/>
    <property type="match status" value="1"/>
</dbReference>
<dbReference type="Pfam" id="PF00638">
    <property type="entry name" value="Ran_BP1"/>
    <property type="match status" value="1"/>
</dbReference>